<name>A0ABN0PHV1_9GAMM</name>
<accession>A0ABN0PHV1</accession>
<feature type="domain" description="LysM" evidence="2">
    <location>
        <begin position="353"/>
        <end position="396"/>
    </location>
</feature>
<dbReference type="EMBL" id="AXZL01000076">
    <property type="protein sequence ID" value="ESE39653.1"/>
    <property type="molecule type" value="Genomic_DNA"/>
</dbReference>
<dbReference type="PANTHER" id="PTHR33734:SF22">
    <property type="entry name" value="MEMBRANE-BOUND LYTIC MUREIN TRANSGLYCOSYLASE D"/>
    <property type="match status" value="1"/>
</dbReference>
<protein>
    <submittedName>
        <fullName evidence="3">MltD domain-containing protein</fullName>
    </submittedName>
</protein>
<dbReference type="InterPro" id="IPR018392">
    <property type="entry name" value="LysM"/>
</dbReference>
<dbReference type="InterPro" id="IPR008258">
    <property type="entry name" value="Transglycosylase_SLT_dom_1"/>
</dbReference>
<dbReference type="SUPFAM" id="SSF54106">
    <property type="entry name" value="LysM domain"/>
    <property type="match status" value="2"/>
</dbReference>
<evidence type="ECO:0000313" key="3">
    <source>
        <dbReference type="EMBL" id="ESE39653.1"/>
    </source>
</evidence>
<dbReference type="Pfam" id="PF01464">
    <property type="entry name" value="SLT"/>
    <property type="match status" value="1"/>
</dbReference>
<feature type="region of interest" description="Disordered" evidence="1">
    <location>
        <begin position="404"/>
        <end position="446"/>
    </location>
</feature>
<dbReference type="Pfam" id="PF01476">
    <property type="entry name" value="LysM"/>
    <property type="match status" value="2"/>
</dbReference>
<dbReference type="InterPro" id="IPR036779">
    <property type="entry name" value="LysM_dom_sf"/>
</dbReference>
<dbReference type="Gene3D" id="3.10.350.10">
    <property type="entry name" value="LysM domain"/>
    <property type="match status" value="2"/>
</dbReference>
<proteinExistence type="predicted"/>
<dbReference type="SMART" id="SM00257">
    <property type="entry name" value="LysM"/>
    <property type="match status" value="2"/>
</dbReference>
<dbReference type="SUPFAM" id="SSF53955">
    <property type="entry name" value="Lysozyme-like"/>
    <property type="match status" value="1"/>
</dbReference>
<keyword evidence="4" id="KW-1185">Reference proteome</keyword>
<gene>
    <name evidence="3" type="ORF">SHD_3862</name>
</gene>
<comment type="caution">
    <text evidence="3">The sequence shown here is derived from an EMBL/GenBank/DDBJ whole genome shotgun (WGS) entry which is preliminary data.</text>
</comment>
<organism evidence="3 4">
    <name type="scientific">Shewanella decolorationis S12</name>
    <dbReference type="NCBI Taxonomy" id="1353536"/>
    <lineage>
        <taxon>Bacteria</taxon>
        <taxon>Pseudomonadati</taxon>
        <taxon>Pseudomonadota</taxon>
        <taxon>Gammaproteobacteria</taxon>
        <taxon>Alteromonadales</taxon>
        <taxon>Shewanellaceae</taxon>
        <taxon>Shewanella</taxon>
    </lineage>
</organism>
<dbReference type="Gene3D" id="1.10.530.10">
    <property type="match status" value="1"/>
</dbReference>
<dbReference type="CDD" id="cd16894">
    <property type="entry name" value="MltD-like"/>
    <property type="match status" value="1"/>
</dbReference>
<dbReference type="InterPro" id="IPR023346">
    <property type="entry name" value="Lysozyme-like_dom_sf"/>
</dbReference>
<feature type="compositionally biased region" description="Low complexity" evidence="1">
    <location>
        <begin position="410"/>
        <end position="430"/>
    </location>
</feature>
<reference evidence="3 4" key="1">
    <citation type="journal article" date="2013" name="Genome Announc.">
        <title>Draft Genome Sequence of Shewanella decolorationis S12, a Dye-Degrading Bacterium Isolated from a Wastewater Treatment Plant.</title>
        <authorList>
            <person name="Xu M."/>
            <person name="Fang Y."/>
            <person name="Liu J."/>
            <person name="Chen X."/>
            <person name="Sun G."/>
            <person name="Guo J."/>
            <person name="Hua Z."/>
            <person name="Tu Q."/>
            <person name="Wu L."/>
            <person name="Zhou J."/>
            <person name="Liu X."/>
        </authorList>
    </citation>
    <scope>NUCLEOTIDE SEQUENCE [LARGE SCALE GENOMIC DNA]</scope>
    <source>
        <strain evidence="3 4">S12</strain>
    </source>
</reference>
<evidence type="ECO:0000256" key="1">
    <source>
        <dbReference type="SAM" id="MobiDB-lite"/>
    </source>
</evidence>
<sequence>MEHQVIKDYRIIMRKTFRQPSALAALVVAILTAQLSGCATTSAQTSPTEYAAALPEAEGNSEDTAQPQHVETNIIDERYTDVWEKIQHARTIDVHDDAEVRKQRNFFDDKQKFMTQVTQRAEPFLYYIVSQLEARNMPLELALLPIVESGYNPLAQANGPAGLWQMIPATGRNFGLTINSAYDGRKDALASTDAVLDYLQHLHDTLGNDWINAVAGYNSGELVIKAAIDRNKAKGKPTDFWSLNIPARQVQTVPKWLAFIQIIRAPSHYNLKVMPIANRPFLERLPAPNGVEISQIANAAGLTKAEFKTYNPGYRQSVIPSKGKYQIALPIENIGQYQENQHKLYAQKRYDSQSYIVKSGDSLGTIAAKFDISVKELKQVNNLSSDRIKIGQELTLLTPMNSEDNALTETPKQSKAQTTSQSAKTKASSKTADKPAAKASTYKVKSGDSLDKIARKNKVKLADLMKWNQLNAKSIIKPGQELKLSE</sequence>
<dbReference type="PANTHER" id="PTHR33734">
    <property type="entry name" value="LYSM DOMAIN-CONTAINING GPI-ANCHORED PROTEIN 2"/>
    <property type="match status" value="1"/>
</dbReference>
<dbReference type="CDD" id="cd00118">
    <property type="entry name" value="LysM"/>
    <property type="match status" value="2"/>
</dbReference>
<evidence type="ECO:0000313" key="4">
    <source>
        <dbReference type="Proteomes" id="UP000017548"/>
    </source>
</evidence>
<evidence type="ECO:0000259" key="2">
    <source>
        <dbReference type="PROSITE" id="PS51782"/>
    </source>
</evidence>
<feature type="domain" description="LysM" evidence="2">
    <location>
        <begin position="440"/>
        <end position="484"/>
    </location>
</feature>
<dbReference type="PROSITE" id="PS51782">
    <property type="entry name" value="LYSM"/>
    <property type="match status" value="2"/>
</dbReference>
<dbReference type="Proteomes" id="UP000017548">
    <property type="component" value="Unassembled WGS sequence"/>
</dbReference>